<dbReference type="InterPro" id="IPR001750">
    <property type="entry name" value="ND/Mrp_TM"/>
</dbReference>
<feature type="transmembrane region" description="Helical" evidence="6">
    <location>
        <begin position="116"/>
        <end position="133"/>
    </location>
</feature>
<dbReference type="PANTHER" id="PTHR42829">
    <property type="entry name" value="NADH-UBIQUINONE OXIDOREDUCTASE CHAIN 5"/>
    <property type="match status" value="1"/>
</dbReference>
<sequence>MEYLWIIPFSPLIAFIIIGLFGYKFLKEPLSGIVAVVGVAISAITSLIGFIDVAKTGNHYDLKLFTWMSIGNYDISVSLFWDPLSALMTCVVTCVSTFIFIFATGYMKGDPSYPRFFAYLSLFVFAMLMLTLADNLVQLFFGWEGVGLASYLLIGFWHYKKSAANAAMEAFVVNRVGDWLFLLGVLLAFVTFGTLDYLDMFNKIPEVSYPVITAIALLLFGGAVGKSAQIPLHIWLPNAMEGPTPVSALIHAATMVAAGVYMVARVMPIFAASEIALDTVLFIGTISAFLAATMGLVQNDIKRIIAYSTLSQLGYMFAAEGLGLFSEGMFHLTSHAVFKALLFLGSGSVLIALHHLLDVQKMGQIGRAMPITMGTFLIGSLSLAGIPPLVGFFSKDPIIEGAFEINKFVWLLLWGGAFMTAFYIFRLFFLTFFSTDRLDPHIREHVHESPPNMTIPLIVLASATVILGFFREFFINFLRPSLDPSNMKFLSEKTRVIVEEGLSRAHNVHIEANAFEFLIHSLTSGLGILILLTALSGIFLAYLMYQARKIDPVYVANTFKPIYITLYNRWFFDYIYYMIFVYGYYNLSKIMWKVGDRFIIEGIVNGSATLSVFSGDILRKTQTGRISAYVLQMLIGIFVFLTLFLFLRQGG</sequence>
<dbReference type="InterPro" id="IPR018393">
    <property type="entry name" value="NADHpl_OxRdtase_5_subgr"/>
</dbReference>
<evidence type="ECO:0000259" key="7">
    <source>
        <dbReference type="Pfam" id="PF00361"/>
    </source>
</evidence>
<evidence type="ECO:0000256" key="3">
    <source>
        <dbReference type="ARBA" id="ARBA00022989"/>
    </source>
</evidence>
<evidence type="ECO:0000256" key="6">
    <source>
        <dbReference type="SAM" id="Phobius"/>
    </source>
</evidence>
<dbReference type="GO" id="GO:0042773">
    <property type="term" value="P:ATP synthesis coupled electron transport"/>
    <property type="evidence" value="ECO:0007669"/>
    <property type="project" value="InterPro"/>
</dbReference>
<dbReference type="NCBIfam" id="NF005141">
    <property type="entry name" value="PRK06590.1"/>
    <property type="match status" value="1"/>
</dbReference>
<keyword evidence="10" id="KW-1185">Reference proteome</keyword>
<keyword evidence="3 6" id="KW-1133">Transmembrane helix</keyword>
<dbReference type="GO" id="GO:0008137">
    <property type="term" value="F:NADH dehydrogenase (ubiquinone) activity"/>
    <property type="evidence" value="ECO:0007669"/>
    <property type="project" value="InterPro"/>
</dbReference>
<dbReference type="NCBIfam" id="TIGR01974">
    <property type="entry name" value="NDH_I_L"/>
    <property type="match status" value="1"/>
</dbReference>
<feature type="transmembrane region" description="Helical" evidence="6">
    <location>
        <begin position="369"/>
        <end position="390"/>
    </location>
</feature>
<evidence type="ECO:0000313" key="10">
    <source>
        <dbReference type="Proteomes" id="UP001157947"/>
    </source>
</evidence>
<comment type="subcellular location">
    <subcellularLocation>
        <location evidence="1">Endomembrane system</location>
        <topology evidence="1">Multi-pass membrane protein</topology>
    </subcellularLocation>
    <subcellularLocation>
        <location evidence="5">Membrane</location>
        <topology evidence="5">Multi-pass membrane protein</topology>
    </subcellularLocation>
</comment>
<dbReference type="Pfam" id="PF00361">
    <property type="entry name" value="Proton_antipo_M"/>
    <property type="match status" value="1"/>
</dbReference>
<dbReference type="EMBL" id="FXTX01000002">
    <property type="protein sequence ID" value="SMP01805.1"/>
    <property type="molecule type" value="Genomic_DNA"/>
</dbReference>
<feature type="domain" description="NADH-Ubiquinone oxidoreductase (complex I) chain 5 N-terminal" evidence="8">
    <location>
        <begin position="67"/>
        <end position="117"/>
    </location>
</feature>
<feature type="transmembrane region" description="Helical" evidence="6">
    <location>
        <begin position="179"/>
        <end position="195"/>
    </location>
</feature>
<reference evidence="9" key="1">
    <citation type="submission" date="2017-05" db="EMBL/GenBank/DDBJ databases">
        <authorList>
            <person name="Varghese N."/>
            <person name="Submissions S."/>
        </authorList>
    </citation>
    <scope>NUCLEOTIDE SEQUENCE</scope>
    <source>
        <strain evidence="9">DSM 18763</strain>
    </source>
</reference>
<dbReference type="AlphaFoldDB" id="A0AA46AD12"/>
<evidence type="ECO:0000256" key="1">
    <source>
        <dbReference type="ARBA" id="ARBA00004127"/>
    </source>
</evidence>
<dbReference type="GO" id="GO:0016020">
    <property type="term" value="C:membrane"/>
    <property type="evidence" value="ECO:0007669"/>
    <property type="project" value="UniProtKB-SubCell"/>
</dbReference>
<evidence type="ECO:0000256" key="5">
    <source>
        <dbReference type="RuleBase" id="RU000320"/>
    </source>
</evidence>
<keyword evidence="4 6" id="KW-0472">Membrane</keyword>
<feature type="transmembrane region" description="Helical" evidence="6">
    <location>
        <begin position="626"/>
        <end position="647"/>
    </location>
</feature>
<organism evidence="9 10">
    <name type="scientific">Venenivibrio stagnispumantis</name>
    <dbReference type="NCBI Taxonomy" id="407998"/>
    <lineage>
        <taxon>Bacteria</taxon>
        <taxon>Pseudomonadati</taxon>
        <taxon>Aquificota</taxon>
        <taxon>Aquificia</taxon>
        <taxon>Aquificales</taxon>
        <taxon>Hydrogenothermaceae</taxon>
        <taxon>Venenivibrio</taxon>
    </lineage>
</organism>
<dbReference type="PRINTS" id="PR01434">
    <property type="entry name" value="NADHDHGNASE5"/>
</dbReference>
<evidence type="ECO:0000256" key="4">
    <source>
        <dbReference type="ARBA" id="ARBA00023136"/>
    </source>
</evidence>
<dbReference type="InterPro" id="IPR003945">
    <property type="entry name" value="NU5C-like"/>
</dbReference>
<protein>
    <submittedName>
        <fullName evidence="9">NADH-quinone oxidoreductase subunit L</fullName>
    </submittedName>
</protein>
<evidence type="ECO:0000313" key="9">
    <source>
        <dbReference type="EMBL" id="SMP01805.1"/>
    </source>
</evidence>
<feature type="transmembrane region" description="Helical" evidence="6">
    <location>
        <begin position="139"/>
        <end position="159"/>
    </location>
</feature>
<feature type="transmembrane region" description="Helical" evidence="6">
    <location>
        <begin position="276"/>
        <end position="297"/>
    </location>
</feature>
<dbReference type="RefSeq" id="WP_265133487.1">
    <property type="nucleotide sequence ID" value="NZ_FXTX01000002.1"/>
</dbReference>
<feature type="transmembrane region" description="Helical" evidence="6">
    <location>
        <begin position="6"/>
        <end position="23"/>
    </location>
</feature>
<feature type="domain" description="NADH:quinone oxidoreductase/Mrp antiporter transmembrane" evidence="7">
    <location>
        <begin position="133"/>
        <end position="419"/>
    </location>
</feature>
<dbReference type="PANTHER" id="PTHR42829:SF2">
    <property type="entry name" value="NADH-UBIQUINONE OXIDOREDUCTASE CHAIN 5"/>
    <property type="match status" value="1"/>
</dbReference>
<feature type="transmembrane region" description="Helical" evidence="6">
    <location>
        <begin position="84"/>
        <end position="104"/>
    </location>
</feature>
<comment type="caution">
    <text evidence="9">The sequence shown here is derived from an EMBL/GenBank/DDBJ whole genome shotgun (WGS) entry which is preliminary data.</text>
</comment>
<feature type="transmembrane region" description="Helical" evidence="6">
    <location>
        <begin position="454"/>
        <end position="478"/>
    </location>
</feature>
<feature type="transmembrane region" description="Helical" evidence="6">
    <location>
        <begin position="246"/>
        <end position="264"/>
    </location>
</feature>
<accession>A0AA46AD12</accession>
<dbReference type="GO" id="GO:0015990">
    <property type="term" value="P:electron transport coupled proton transport"/>
    <property type="evidence" value="ECO:0007669"/>
    <property type="project" value="TreeGrafter"/>
</dbReference>
<proteinExistence type="predicted"/>
<dbReference type="PRINTS" id="PR01435">
    <property type="entry name" value="NPOXDRDTASE5"/>
</dbReference>
<name>A0AA46AD12_9AQUI</name>
<feature type="transmembrane region" description="Helical" evidence="6">
    <location>
        <begin position="207"/>
        <end position="225"/>
    </location>
</feature>
<feature type="transmembrane region" description="Helical" evidence="6">
    <location>
        <begin position="337"/>
        <end position="357"/>
    </location>
</feature>
<feature type="transmembrane region" description="Helical" evidence="6">
    <location>
        <begin position="525"/>
        <end position="545"/>
    </location>
</feature>
<evidence type="ECO:0000259" key="8">
    <source>
        <dbReference type="Pfam" id="PF00662"/>
    </source>
</evidence>
<feature type="transmembrane region" description="Helical" evidence="6">
    <location>
        <begin position="30"/>
        <end position="51"/>
    </location>
</feature>
<dbReference type="GO" id="GO:0012505">
    <property type="term" value="C:endomembrane system"/>
    <property type="evidence" value="ECO:0007669"/>
    <property type="project" value="UniProtKB-SubCell"/>
</dbReference>
<evidence type="ECO:0000256" key="2">
    <source>
        <dbReference type="ARBA" id="ARBA00022692"/>
    </source>
</evidence>
<feature type="transmembrane region" description="Helical" evidence="6">
    <location>
        <begin position="410"/>
        <end position="433"/>
    </location>
</feature>
<keyword evidence="2 5" id="KW-0812">Transmembrane</keyword>
<feature type="transmembrane region" description="Helical" evidence="6">
    <location>
        <begin position="566"/>
        <end position="585"/>
    </location>
</feature>
<dbReference type="Proteomes" id="UP001157947">
    <property type="component" value="Unassembled WGS sequence"/>
</dbReference>
<dbReference type="InterPro" id="IPR001516">
    <property type="entry name" value="Proton_antipo_N"/>
</dbReference>
<gene>
    <name evidence="9" type="ORF">SAMN06264868_10228</name>
</gene>
<dbReference type="Pfam" id="PF00662">
    <property type="entry name" value="Proton_antipo_N"/>
    <property type="match status" value="1"/>
</dbReference>
<feature type="transmembrane region" description="Helical" evidence="6">
    <location>
        <begin position="304"/>
        <end position="325"/>
    </location>
</feature>
<dbReference type="GO" id="GO:0003954">
    <property type="term" value="F:NADH dehydrogenase activity"/>
    <property type="evidence" value="ECO:0007669"/>
    <property type="project" value="TreeGrafter"/>
</dbReference>
<dbReference type="Gene3D" id="1.20.5.2700">
    <property type="match status" value="1"/>
</dbReference>